<dbReference type="RefSeq" id="WP_338094112.1">
    <property type="nucleotide sequence ID" value="NZ_JAWDKA010000004.1"/>
</dbReference>
<comment type="caution">
    <text evidence="1">The sequence shown here is derived from an EMBL/GenBank/DDBJ whole genome shotgun (WGS) entry which is preliminary data.</text>
</comment>
<proteinExistence type="predicted"/>
<dbReference type="EMBL" id="JAWDKA010000004">
    <property type="protein sequence ID" value="MDV0441710.1"/>
    <property type="molecule type" value="Genomic_DNA"/>
</dbReference>
<dbReference type="AlphaFoldDB" id="A0AAE4SBN1"/>
<keyword evidence="2" id="KW-1185">Reference proteome</keyword>
<protein>
    <submittedName>
        <fullName evidence="1">Uncharacterized protein</fullName>
    </submittedName>
</protein>
<organism evidence="1 2">
    <name type="scientific">Methanorbis furvi</name>
    <dbReference type="NCBI Taxonomy" id="3028299"/>
    <lineage>
        <taxon>Archaea</taxon>
        <taxon>Methanobacteriati</taxon>
        <taxon>Methanobacteriota</taxon>
        <taxon>Stenosarchaea group</taxon>
        <taxon>Methanomicrobia</taxon>
        <taxon>Methanomicrobiales</taxon>
        <taxon>Methanocorpusculaceae</taxon>
        <taxon>Methanorbis</taxon>
    </lineage>
</organism>
<reference evidence="1" key="1">
    <citation type="submission" date="2023-06" db="EMBL/GenBank/DDBJ databases">
        <title>Genome sequence of Methancorpusculaceae sp. Ag1.</title>
        <authorList>
            <person name="Protasov E."/>
            <person name="Platt K."/>
            <person name="Poehlein A."/>
            <person name="Daniel R."/>
            <person name="Brune A."/>
        </authorList>
    </citation>
    <scope>NUCLEOTIDE SEQUENCE</scope>
    <source>
        <strain evidence="1">Ag1</strain>
    </source>
</reference>
<accession>A0AAE4SBN1</accession>
<sequence>MAEPTNLRELVGKRCTFIGTFSRFGWYTIKMKNTRYIKDVVMLINITDENGNSIKEKLSFNLTKGFQELELKRGDIISFLATVETYQRKEYVPYTEEKIQANEEKLAALKNKLPPEISDDRDALYTYLTECGLRYLMWKGEQTWCPDYKLTHPAKIQIIGFDDELEELAESEKYRPKPAWATAHSQNTKTK</sequence>
<evidence type="ECO:0000313" key="1">
    <source>
        <dbReference type="EMBL" id="MDV0441710.1"/>
    </source>
</evidence>
<dbReference type="Proteomes" id="UP001273136">
    <property type="component" value="Unassembled WGS sequence"/>
</dbReference>
<evidence type="ECO:0000313" key="2">
    <source>
        <dbReference type="Proteomes" id="UP001273136"/>
    </source>
</evidence>
<gene>
    <name evidence="1" type="ORF">McpAg1_09190</name>
</gene>
<name>A0AAE4SBN1_9EURY</name>